<keyword evidence="3" id="KW-1185">Reference proteome</keyword>
<feature type="transmembrane region" description="Helical" evidence="1">
    <location>
        <begin position="12"/>
        <end position="32"/>
    </location>
</feature>
<gene>
    <name evidence="2" type="ORF">IQ260_10555</name>
</gene>
<keyword evidence="1" id="KW-1133">Transmembrane helix</keyword>
<dbReference type="EMBL" id="JADEXP010000075">
    <property type="protein sequence ID" value="MBE9067095.1"/>
    <property type="molecule type" value="Genomic_DNA"/>
</dbReference>
<evidence type="ECO:0000313" key="2">
    <source>
        <dbReference type="EMBL" id="MBE9067095.1"/>
    </source>
</evidence>
<organism evidence="2 3">
    <name type="scientific">Leptolyngbya cf. ectocarpi LEGE 11479</name>
    <dbReference type="NCBI Taxonomy" id="1828722"/>
    <lineage>
        <taxon>Bacteria</taxon>
        <taxon>Bacillati</taxon>
        <taxon>Cyanobacteriota</taxon>
        <taxon>Cyanophyceae</taxon>
        <taxon>Leptolyngbyales</taxon>
        <taxon>Leptolyngbyaceae</taxon>
        <taxon>Leptolyngbya group</taxon>
        <taxon>Leptolyngbya</taxon>
    </lineage>
</organism>
<protein>
    <submittedName>
        <fullName evidence="2">Uncharacterized protein</fullName>
    </submittedName>
</protein>
<dbReference type="RefSeq" id="WP_193993066.1">
    <property type="nucleotide sequence ID" value="NZ_JADEXP010000075.1"/>
</dbReference>
<reference evidence="2" key="1">
    <citation type="submission" date="2020-10" db="EMBL/GenBank/DDBJ databases">
        <authorList>
            <person name="Castelo-Branco R."/>
            <person name="Eusebio N."/>
            <person name="Adriana R."/>
            <person name="Vieira A."/>
            <person name="Brugerolle De Fraissinette N."/>
            <person name="Rezende De Castro R."/>
            <person name="Schneider M.P."/>
            <person name="Vasconcelos V."/>
            <person name="Leao P.N."/>
        </authorList>
    </citation>
    <scope>NUCLEOTIDE SEQUENCE</scope>
    <source>
        <strain evidence="2">LEGE 11479</strain>
    </source>
</reference>
<comment type="caution">
    <text evidence="2">The sequence shown here is derived from an EMBL/GenBank/DDBJ whole genome shotgun (WGS) entry which is preliminary data.</text>
</comment>
<keyword evidence="1" id="KW-0472">Membrane</keyword>
<feature type="transmembrane region" description="Helical" evidence="1">
    <location>
        <begin position="52"/>
        <end position="71"/>
    </location>
</feature>
<name>A0A928X0Z7_LEPEC</name>
<sequence length="240" mass="26896">MEQLKYSLGPFELFAAIIGGSPFVLAGFLLYHPVESLAELVEVIQENGSGDGAFAIALTLLLVSYIIGGTIQGLSWRYFLRLCKLFKCEYTYFGNQLADRDKALKKQQSEQLDPANFEDRLTLQLRQTIGIPKKLSWMDSRLKAYLRERNSPSVAAADTLVASHIMFRNLSLGCLILCVVSVTNSVRLGALEPLWLSPFVGYVAYLMFRRSVSFKKWQNRTLVLGFYFAATQASASEGRL</sequence>
<proteinExistence type="predicted"/>
<dbReference type="AlphaFoldDB" id="A0A928X0Z7"/>
<evidence type="ECO:0000256" key="1">
    <source>
        <dbReference type="SAM" id="Phobius"/>
    </source>
</evidence>
<keyword evidence="1" id="KW-0812">Transmembrane</keyword>
<dbReference type="Proteomes" id="UP000615026">
    <property type="component" value="Unassembled WGS sequence"/>
</dbReference>
<feature type="transmembrane region" description="Helical" evidence="1">
    <location>
        <begin position="194"/>
        <end position="212"/>
    </location>
</feature>
<feature type="transmembrane region" description="Helical" evidence="1">
    <location>
        <begin position="170"/>
        <end position="188"/>
    </location>
</feature>
<accession>A0A928X0Z7</accession>
<evidence type="ECO:0000313" key="3">
    <source>
        <dbReference type="Proteomes" id="UP000615026"/>
    </source>
</evidence>